<organism evidence="2">
    <name type="scientific">Ignisphaera aggregans</name>
    <dbReference type="NCBI Taxonomy" id="334771"/>
    <lineage>
        <taxon>Archaea</taxon>
        <taxon>Thermoproteota</taxon>
        <taxon>Thermoprotei</taxon>
        <taxon>Desulfurococcales</taxon>
        <taxon>Desulfurococcaceae</taxon>
        <taxon>Ignisphaera</taxon>
    </lineage>
</organism>
<keyword evidence="1" id="KW-0812">Transmembrane</keyword>
<sequence>MAVASSAVEALYRHRREVPTALPILLLALATVAAFIAPLQLLLALVAMELTYLAISMGGIRRLLQTAVQPMAVLIAPFLLLSAVIQAVVSGIDISILTLSAVRVALLYLTAIVSIRMLSMARLVRDVSRVSPLMALSIAVGIRMLTIGLYTLNEVKAIYSTNIATKCSHFKCRVEYTTLLAKAITRVFIYTVLDVGESIYSRYSCIWIKQHPKYIKNRNCVDDMKIVPTSSLSLRWGSL</sequence>
<feature type="transmembrane region" description="Helical" evidence="1">
    <location>
        <begin position="20"/>
        <end position="46"/>
    </location>
</feature>
<feature type="transmembrane region" description="Helical" evidence="1">
    <location>
        <begin position="130"/>
        <end position="152"/>
    </location>
</feature>
<reference evidence="2" key="1">
    <citation type="journal article" date="2020" name="mSystems">
        <title>Genome- and Community-Level Interaction Insights into Carbon Utilization and Element Cycling Functions of Hydrothermarchaeota in Hydrothermal Sediment.</title>
        <authorList>
            <person name="Zhou Z."/>
            <person name="Liu Y."/>
            <person name="Xu W."/>
            <person name="Pan J."/>
            <person name="Luo Z.H."/>
            <person name="Li M."/>
        </authorList>
    </citation>
    <scope>NUCLEOTIDE SEQUENCE [LARGE SCALE GENOMIC DNA]</scope>
    <source>
        <strain evidence="2">SpSt-618</strain>
    </source>
</reference>
<comment type="caution">
    <text evidence="2">The sequence shown here is derived from an EMBL/GenBank/DDBJ whole genome shotgun (WGS) entry which is preliminary data.</text>
</comment>
<evidence type="ECO:0008006" key="3">
    <source>
        <dbReference type="Google" id="ProtNLM"/>
    </source>
</evidence>
<evidence type="ECO:0000313" key="2">
    <source>
        <dbReference type="EMBL" id="HGN37026.1"/>
    </source>
</evidence>
<proteinExistence type="predicted"/>
<evidence type="ECO:0000256" key="1">
    <source>
        <dbReference type="SAM" id="Phobius"/>
    </source>
</evidence>
<protein>
    <recommendedName>
        <fullName evidence="3">Cobalt ECF transporter T component CbiQ</fullName>
    </recommendedName>
</protein>
<keyword evidence="1" id="KW-1133">Transmembrane helix</keyword>
<keyword evidence="1" id="KW-0472">Membrane</keyword>
<feature type="transmembrane region" description="Helical" evidence="1">
    <location>
        <begin position="94"/>
        <end position="118"/>
    </location>
</feature>
<name>A0A7J3I8C3_9CREN</name>
<accession>A0A7J3I8C3</accession>
<dbReference type="EMBL" id="DTAI01000163">
    <property type="protein sequence ID" value="HGN37026.1"/>
    <property type="molecule type" value="Genomic_DNA"/>
</dbReference>
<gene>
    <name evidence="2" type="ORF">ENT87_05720</name>
</gene>
<feature type="transmembrane region" description="Helical" evidence="1">
    <location>
        <begin position="67"/>
        <end position="88"/>
    </location>
</feature>
<dbReference type="AlphaFoldDB" id="A0A7J3I8C3"/>